<accession>A0ABR8RWD6</accession>
<dbReference type="InterPro" id="IPR006091">
    <property type="entry name" value="Acyl-CoA_Oxase/DH_mid-dom"/>
</dbReference>
<dbReference type="Gene3D" id="1.20.140.10">
    <property type="entry name" value="Butyryl-CoA Dehydrogenase, subunit A, domain 3"/>
    <property type="match status" value="1"/>
</dbReference>
<reference evidence="7 8" key="1">
    <citation type="submission" date="2020-08" db="EMBL/GenBank/DDBJ databases">
        <title>A Genomic Blueprint of the Chicken Gut Microbiome.</title>
        <authorList>
            <person name="Gilroy R."/>
            <person name="Ravi A."/>
            <person name="Getino M."/>
            <person name="Pursley I."/>
            <person name="Horton D.L."/>
            <person name="Alikhan N.-F."/>
            <person name="Baker D."/>
            <person name="Gharbi K."/>
            <person name="Hall N."/>
            <person name="Watson M."/>
            <person name="Adriaenssens E.M."/>
            <person name="Foster-Nyarko E."/>
            <person name="Jarju S."/>
            <person name="Secka A."/>
            <person name="Antonio M."/>
            <person name="Oren A."/>
            <person name="Chaudhuri R."/>
            <person name="La Ragione R.M."/>
            <person name="Hildebrand F."/>
            <person name="Pallen M.J."/>
        </authorList>
    </citation>
    <scope>NUCLEOTIDE SEQUENCE [LARGE SCALE GENOMIC DNA]</scope>
    <source>
        <strain evidence="7 8">Sa4CUA1</strain>
    </source>
</reference>
<dbReference type="InterPro" id="IPR009100">
    <property type="entry name" value="AcylCoA_DH/oxidase_NM_dom_sf"/>
</dbReference>
<dbReference type="InterPro" id="IPR009075">
    <property type="entry name" value="AcylCo_DH/oxidase_C"/>
</dbReference>
<keyword evidence="8" id="KW-1185">Reference proteome</keyword>
<feature type="domain" description="Acyl-CoA dehydrogenase/oxidase C-terminal" evidence="5">
    <location>
        <begin position="234"/>
        <end position="372"/>
    </location>
</feature>
<evidence type="ECO:0000313" key="8">
    <source>
        <dbReference type="Proteomes" id="UP000641803"/>
    </source>
</evidence>
<keyword evidence="3 4" id="KW-0274">FAD</keyword>
<gene>
    <name evidence="7" type="ORF">H9652_17065</name>
</gene>
<keyword evidence="4" id="KW-0560">Oxidoreductase</keyword>
<dbReference type="RefSeq" id="WP_191797621.1">
    <property type="nucleotide sequence ID" value="NZ_JACSQQ010000040.1"/>
</dbReference>
<comment type="cofactor">
    <cofactor evidence="4">
        <name>FAD</name>
        <dbReference type="ChEBI" id="CHEBI:57692"/>
    </cofactor>
</comment>
<evidence type="ECO:0000256" key="2">
    <source>
        <dbReference type="ARBA" id="ARBA00022630"/>
    </source>
</evidence>
<dbReference type="Proteomes" id="UP000641803">
    <property type="component" value="Unassembled WGS sequence"/>
</dbReference>
<dbReference type="InterPro" id="IPR046373">
    <property type="entry name" value="Acyl-CoA_Oxase/DH_mid-dom_sf"/>
</dbReference>
<organism evidence="7 8">
    <name type="scientific">Oerskovia rustica</name>
    <dbReference type="NCBI Taxonomy" id="2762237"/>
    <lineage>
        <taxon>Bacteria</taxon>
        <taxon>Bacillati</taxon>
        <taxon>Actinomycetota</taxon>
        <taxon>Actinomycetes</taxon>
        <taxon>Micrococcales</taxon>
        <taxon>Cellulomonadaceae</taxon>
        <taxon>Oerskovia</taxon>
    </lineage>
</organism>
<keyword evidence="2 4" id="KW-0285">Flavoprotein</keyword>
<proteinExistence type="inferred from homology"/>
<evidence type="ECO:0000259" key="6">
    <source>
        <dbReference type="Pfam" id="PF02770"/>
    </source>
</evidence>
<name>A0ABR8RWD6_9CELL</name>
<dbReference type="InterPro" id="IPR036250">
    <property type="entry name" value="AcylCo_DH-like_C"/>
</dbReference>
<comment type="similarity">
    <text evidence="1 4">Belongs to the acyl-CoA dehydrogenase family.</text>
</comment>
<feature type="domain" description="Acyl-CoA oxidase/dehydrogenase middle" evidence="6">
    <location>
        <begin position="125"/>
        <end position="217"/>
    </location>
</feature>
<evidence type="ECO:0000256" key="4">
    <source>
        <dbReference type="RuleBase" id="RU362125"/>
    </source>
</evidence>
<dbReference type="SUPFAM" id="SSF47203">
    <property type="entry name" value="Acyl-CoA dehydrogenase C-terminal domain-like"/>
    <property type="match status" value="1"/>
</dbReference>
<evidence type="ECO:0000259" key="5">
    <source>
        <dbReference type="Pfam" id="PF00441"/>
    </source>
</evidence>
<dbReference type="Pfam" id="PF00441">
    <property type="entry name" value="Acyl-CoA_dh_1"/>
    <property type="match status" value="1"/>
</dbReference>
<comment type="caution">
    <text evidence="7">The sequence shown here is derived from an EMBL/GenBank/DDBJ whole genome shotgun (WGS) entry which is preliminary data.</text>
</comment>
<dbReference type="PANTHER" id="PTHR43884">
    <property type="entry name" value="ACYL-COA DEHYDROGENASE"/>
    <property type="match status" value="1"/>
</dbReference>
<dbReference type="Gene3D" id="2.40.110.10">
    <property type="entry name" value="Butyryl-CoA Dehydrogenase, subunit A, domain 2"/>
    <property type="match status" value="1"/>
</dbReference>
<sequence length="383" mass="40570">MNTDALQAALRPHAEVLRRHALAIDADPTSLHSLLGSGEVPFRQLSGLPPEYVDDPLRVDGEPLHIRTCLARAVASETLAWGDASVVVGAHGPSMSGVLVDDLGDDEQRDRFYSVVAGTPTWTFFALTEPDRGSDAGAMTASLSGDGVGGGLLQGTKKYVGNAARASTGVLFARHRPGPLGVGVYLVDATRPGLDATPLTTLGLRGVELSEIRLRDVVVEPADVLGRHLSPTRRGLLGAVRTFTRLRPVVGALGLGVAQAAHDYVVDNRRTLRVHERASLDRFADRLHATRTMVRSAAAAADQDPTDGTLSALAKAAAITLADDLTAAAPAFFGAGSRWEHPLLDKLIRDVRGLELMEGTTTIQRLTVARGYLQGRTLDVAIS</sequence>
<dbReference type="Pfam" id="PF02770">
    <property type="entry name" value="Acyl-CoA_dh_M"/>
    <property type="match status" value="1"/>
</dbReference>
<protein>
    <submittedName>
        <fullName evidence="7">Acyl-CoA/acyl-ACP dehydrogenase</fullName>
    </submittedName>
</protein>
<dbReference type="EMBL" id="JACSQQ010000040">
    <property type="protein sequence ID" value="MBD7952116.1"/>
    <property type="molecule type" value="Genomic_DNA"/>
</dbReference>
<dbReference type="SUPFAM" id="SSF56645">
    <property type="entry name" value="Acyl-CoA dehydrogenase NM domain-like"/>
    <property type="match status" value="1"/>
</dbReference>
<dbReference type="PANTHER" id="PTHR43884:SF12">
    <property type="entry name" value="ISOVALERYL-COA DEHYDROGENASE, MITOCHONDRIAL-RELATED"/>
    <property type="match status" value="1"/>
</dbReference>
<evidence type="ECO:0000256" key="3">
    <source>
        <dbReference type="ARBA" id="ARBA00022827"/>
    </source>
</evidence>
<evidence type="ECO:0000256" key="1">
    <source>
        <dbReference type="ARBA" id="ARBA00009347"/>
    </source>
</evidence>
<evidence type="ECO:0000313" key="7">
    <source>
        <dbReference type="EMBL" id="MBD7952116.1"/>
    </source>
</evidence>